<comment type="caution">
    <text evidence="1">The sequence shown here is derived from an EMBL/GenBank/DDBJ whole genome shotgun (WGS) entry which is preliminary data.</text>
</comment>
<keyword evidence="2" id="KW-1185">Reference proteome</keyword>
<organism evidence="1 2">
    <name type="scientific">Brasilonema bromeliae SPC951</name>
    <dbReference type="NCBI Taxonomy" id="385972"/>
    <lineage>
        <taxon>Bacteria</taxon>
        <taxon>Bacillati</taxon>
        <taxon>Cyanobacteriota</taxon>
        <taxon>Cyanophyceae</taxon>
        <taxon>Nostocales</taxon>
        <taxon>Scytonemataceae</taxon>
        <taxon>Brasilonema</taxon>
        <taxon>Bromeliae group (in: Brasilonema)</taxon>
    </lineage>
</organism>
<name>A0ABX1PHV0_9CYAN</name>
<dbReference type="Proteomes" id="UP000718564">
    <property type="component" value="Unassembled WGS sequence"/>
</dbReference>
<dbReference type="RefSeq" id="WP_169158154.1">
    <property type="nucleotide sequence ID" value="NZ_CAWPJE010000383.1"/>
</dbReference>
<reference evidence="1 2" key="1">
    <citation type="submission" date="2018-06" db="EMBL/GenBank/DDBJ databases">
        <title>Comparative genomics of Brasilonema spp. strains.</title>
        <authorList>
            <person name="Alvarenga D.O."/>
            <person name="Fiore M.F."/>
            <person name="Varani A.M."/>
        </authorList>
    </citation>
    <scope>NUCLEOTIDE SEQUENCE [LARGE SCALE GENOMIC DNA]</scope>
    <source>
        <strain evidence="1 2">SPC951</strain>
    </source>
</reference>
<dbReference type="EMBL" id="QMEB01000363">
    <property type="protein sequence ID" value="NMG22982.1"/>
    <property type="molecule type" value="Genomic_DNA"/>
</dbReference>
<accession>A0ABX1PHV0</accession>
<evidence type="ECO:0000313" key="1">
    <source>
        <dbReference type="EMBL" id="NMG22982.1"/>
    </source>
</evidence>
<gene>
    <name evidence="1" type="ORF">DP116_27565</name>
</gene>
<protein>
    <submittedName>
        <fullName evidence="1">Uncharacterized protein</fullName>
    </submittedName>
</protein>
<sequence length="603" mass="70156">MYEAFIDLDELIVRCRDKQARKFIKEAVACYRAGAYRSCIVATWNAVVFDFLHKLTELKLLEDKEASNLLEQFEKLSSEKKVKELWQFESDIPKKALNPFELISTVEKSDIERLFEDRSRCAHPSMTSLEEPFEATAELARYHLRSAITHLLERPPVQGRAARERIFQDIKSEYFPTDSELAIKYFQKSPLARARLALIKDVVRGLTINLLTENLPEDERERQFSAIHAISSMYPEQTREILNEKLSDIILNKVVDTNWEKVIIYLADVKIWDTLTEPCQLKAVAFIEKLNIFDTSRYYLCEQNVYIFFKAAQISFLKEAIYVKLQLLTLKQLLSLKEFCQEKLQNSSINEVMESLLEKAIPQASFNELVSMISKDNNSWNEKIYLYLMEKIKEASLKGIFCNLSEITQEEKLLKITEQRLLYLLENASLEKLLQVSKYYVYKLSGSNLESAIELLKTSIIKLSQQVEFDKLILMKSNYSNEFLDDLLKPILIENLPKIVSNFRLSDSYDDAAFNANILLEIADSLSPAEWESILKAFCENDQIYDSRGCPSIFESLFNKSRKLNNCVEPYWLSFRENLNTFGSSYKKINKLKQLIDSYLPIK</sequence>
<proteinExistence type="predicted"/>
<evidence type="ECO:0000313" key="2">
    <source>
        <dbReference type="Proteomes" id="UP000718564"/>
    </source>
</evidence>